<proteinExistence type="predicted"/>
<sequence>MSRSFSQLLTYRLTPNAPVEHVLNEAFRNLCKDEALEELSWGRWVEDESFVDVLITWQGGINSINPEKAFRYLSPLNAHLRGDIPPVSLVLESSLSGLHLTRDDGAHVTITSFRIPASAYAADPGIKQRIVDVFRALAHGDPRHGSHYIPPPEDEIPLSHRIGTAAGHWSSAWVESGSSSTEKNDDKRWIACLQWDIPHLETEFKARQNRHFLLRLQKIDGIHGLDIEDSSDAKFEEDDPVLASRAFWKPITETWDTSFEEHHVLFRKIDKYSMVGNGSWSSCIIQ</sequence>
<dbReference type="AlphaFoldDB" id="B8M134"/>
<evidence type="ECO:0000313" key="2">
    <source>
        <dbReference type="Proteomes" id="UP000001745"/>
    </source>
</evidence>
<reference evidence="2" key="1">
    <citation type="journal article" date="2015" name="Genome Announc.">
        <title>Genome sequence of the AIDS-associated pathogen Penicillium marneffei (ATCC18224) and its near taxonomic relative Talaromyces stipitatus (ATCC10500).</title>
        <authorList>
            <person name="Nierman W.C."/>
            <person name="Fedorova-Abrams N.D."/>
            <person name="Andrianopoulos A."/>
        </authorList>
    </citation>
    <scope>NUCLEOTIDE SEQUENCE [LARGE SCALE GENOMIC DNA]</scope>
    <source>
        <strain evidence="2">ATCC 10500 / CBS 375.48 / QM 6759 / NRRL 1006</strain>
    </source>
</reference>
<keyword evidence="2" id="KW-1185">Reference proteome</keyword>
<dbReference type="RefSeq" id="XP_002477939.1">
    <property type="nucleotide sequence ID" value="XM_002477894.1"/>
</dbReference>
<dbReference type="VEuPathDB" id="FungiDB:TSTA_082090"/>
<name>B8M134_TALSN</name>
<evidence type="ECO:0000313" key="1">
    <source>
        <dbReference type="EMBL" id="EED20976.1"/>
    </source>
</evidence>
<accession>B8M134</accession>
<dbReference type="GeneID" id="8104847"/>
<gene>
    <name evidence="1" type="ORF">TSTA_082090</name>
</gene>
<protein>
    <submittedName>
        <fullName evidence="1">Uncharacterized protein</fullName>
    </submittedName>
</protein>
<organism evidence="1 2">
    <name type="scientific">Talaromyces stipitatus (strain ATCC 10500 / CBS 375.48 / QM 6759 / NRRL 1006)</name>
    <name type="common">Penicillium stipitatum</name>
    <dbReference type="NCBI Taxonomy" id="441959"/>
    <lineage>
        <taxon>Eukaryota</taxon>
        <taxon>Fungi</taxon>
        <taxon>Dikarya</taxon>
        <taxon>Ascomycota</taxon>
        <taxon>Pezizomycotina</taxon>
        <taxon>Eurotiomycetes</taxon>
        <taxon>Eurotiomycetidae</taxon>
        <taxon>Eurotiales</taxon>
        <taxon>Trichocomaceae</taxon>
        <taxon>Talaromyces</taxon>
        <taxon>Talaromyces sect. Talaromyces</taxon>
    </lineage>
</organism>
<dbReference type="Proteomes" id="UP000001745">
    <property type="component" value="Unassembled WGS sequence"/>
</dbReference>
<dbReference type="OrthoDB" id="3830579at2759"/>
<dbReference type="HOGENOM" id="CLU_973781_0_0_1"/>
<dbReference type="EMBL" id="EQ962653">
    <property type="protein sequence ID" value="EED20976.1"/>
    <property type="molecule type" value="Genomic_DNA"/>
</dbReference>
<dbReference type="InParanoid" id="B8M134"/>